<dbReference type="Proteomes" id="UP000670092">
    <property type="component" value="Unassembled WGS sequence"/>
</dbReference>
<sequence length="249" mass="28207">MSATNPFIYIGFFRTYREPHYDTDPTRPPVELYGADSIYNTLMTSFIRKSQLELIAFTAQELCRNINANVITKISENIGTIYFLDPGTGVATFLVTSAEYENSPINRTDAGSERKDTPAEIIVKYVTRKLESKIGADFHLTLKSREEVDPKDSRRRDELITLAKNELNAYLVRANQEPDKVRRITLDDRITGIQDQLDDVKRVMHKTIDAALMKGEKLDSLIAKSDNLSMQSRAFAAQAKKQNSCCVVM</sequence>
<dbReference type="VEuPathDB" id="FungiDB:I7I52_06341"/>
<organism evidence="3 4">
    <name type="scientific">Ajellomyces capsulatus</name>
    <name type="common">Darling's disease fungus</name>
    <name type="synonym">Histoplasma capsulatum</name>
    <dbReference type="NCBI Taxonomy" id="5037"/>
    <lineage>
        <taxon>Eukaryota</taxon>
        <taxon>Fungi</taxon>
        <taxon>Dikarya</taxon>
        <taxon>Ascomycota</taxon>
        <taxon>Pezizomycotina</taxon>
        <taxon>Eurotiomycetes</taxon>
        <taxon>Eurotiomycetidae</taxon>
        <taxon>Onygenales</taxon>
        <taxon>Ajellomycetaceae</taxon>
        <taxon>Histoplasma</taxon>
    </lineage>
</organism>
<dbReference type="PROSITE" id="PS50892">
    <property type="entry name" value="V_SNARE"/>
    <property type="match status" value="1"/>
</dbReference>
<proteinExistence type="predicted"/>
<dbReference type="InterPro" id="IPR042855">
    <property type="entry name" value="V_SNARE_CC"/>
</dbReference>
<dbReference type="GO" id="GO:0006888">
    <property type="term" value="P:endoplasmic reticulum to Golgi vesicle-mediated transport"/>
    <property type="evidence" value="ECO:0007669"/>
    <property type="project" value="TreeGrafter"/>
</dbReference>
<evidence type="ECO:0000313" key="3">
    <source>
        <dbReference type="EMBL" id="KAG5295911.1"/>
    </source>
</evidence>
<dbReference type="SUPFAM" id="SSF58038">
    <property type="entry name" value="SNARE fusion complex"/>
    <property type="match status" value="1"/>
</dbReference>
<feature type="domain" description="V-SNARE coiled-coil homology" evidence="2">
    <location>
        <begin position="189"/>
        <end position="249"/>
    </location>
</feature>
<evidence type="ECO:0000259" key="2">
    <source>
        <dbReference type="PROSITE" id="PS50892"/>
    </source>
</evidence>
<dbReference type="GO" id="GO:0005484">
    <property type="term" value="F:SNAP receptor activity"/>
    <property type="evidence" value="ECO:0007669"/>
    <property type="project" value="TreeGrafter"/>
</dbReference>
<gene>
    <name evidence="3" type="primary">NIT10</name>
    <name evidence="3" type="ORF">I7I52_06341</name>
</gene>
<name>A0A8H7YRF0_AJECA</name>
<comment type="caution">
    <text evidence="3">The sequence shown here is derived from an EMBL/GenBank/DDBJ whole genome shotgun (WGS) entry which is preliminary data.</text>
</comment>
<dbReference type="OrthoDB" id="27923at2759"/>
<reference evidence="3 4" key="1">
    <citation type="submission" date="2021-01" db="EMBL/GenBank/DDBJ databases">
        <title>Chromosome-level genome assembly of a human fungal pathogen reveals clustering of transcriptionally co-regulated genes.</title>
        <authorList>
            <person name="Voorhies M."/>
            <person name="Cohen S."/>
            <person name="Shea T.P."/>
            <person name="Petrus S."/>
            <person name="Munoz J.F."/>
            <person name="Poplawski S."/>
            <person name="Goldman W.E."/>
            <person name="Michael T."/>
            <person name="Cuomo C.A."/>
            <person name="Sil A."/>
            <person name="Beyhan S."/>
        </authorList>
    </citation>
    <scope>NUCLEOTIDE SEQUENCE [LARGE SCALE GENOMIC DNA]</scope>
    <source>
        <strain evidence="3 4">G184AR</strain>
    </source>
</reference>
<dbReference type="Pfam" id="PF00957">
    <property type="entry name" value="Synaptobrevin"/>
    <property type="match status" value="1"/>
</dbReference>
<evidence type="ECO:0000313" key="4">
    <source>
        <dbReference type="Proteomes" id="UP000670092"/>
    </source>
</evidence>
<dbReference type="GO" id="GO:0005794">
    <property type="term" value="C:Golgi apparatus"/>
    <property type="evidence" value="ECO:0007669"/>
    <property type="project" value="TreeGrafter"/>
</dbReference>
<dbReference type="PANTHER" id="PTHR45806:SF1">
    <property type="entry name" value="SYNAPTOBREVIN HOMOLOG YKT6"/>
    <property type="match status" value="1"/>
</dbReference>
<protein>
    <submittedName>
        <fullName evidence="3">SNARE Ykt6</fullName>
    </submittedName>
</protein>
<dbReference type="AlphaFoldDB" id="A0A8H7YRF0"/>
<evidence type="ECO:0000256" key="1">
    <source>
        <dbReference type="PROSITE-ProRule" id="PRU00290"/>
    </source>
</evidence>
<accession>A0A8H7YRF0</accession>
<keyword evidence="1" id="KW-0175">Coiled coil</keyword>
<dbReference type="PANTHER" id="PTHR45806">
    <property type="entry name" value="SYNAPTOBREVIN HOMOLOG YKT6"/>
    <property type="match status" value="1"/>
</dbReference>
<dbReference type="EMBL" id="JAEVHI010000003">
    <property type="protein sequence ID" value="KAG5295911.1"/>
    <property type="molecule type" value="Genomic_DNA"/>
</dbReference>
<dbReference type="Gene3D" id="1.20.5.110">
    <property type="match status" value="1"/>
</dbReference>